<keyword evidence="4" id="KW-1185">Reference proteome</keyword>
<dbReference type="RefSeq" id="WP_014448769.1">
    <property type="nucleotide sequence ID" value="NC_017094.1"/>
</dbReference>
<keyword evidence="2" id="KW-1133">Transmembrane helix</keyword>
<dbReference type="STRING" id="1162668.LFE_0561"/>
<protein>
    <submittedName>
        <fullName evidence="3">Uncharacterized protein</fullName>
    </submittedName>
</protein>
<dbReference type="PATRIC" id="fig|1162668.3.peg.659"/>
<evidence type="ECO:0000256" key="2">
    <source>
        <dbReference type="SAM" id="Phobius"/>
    </source>
</evidence>
<dbReference type="Proteomes" id="UP000007382">
    <property type="component" value="Chromosome"/>
</dbReference>
<keyword evidence="2" id="KW-0812">Transmembrane</keyword>
<feature type="compositionally biased region" description="Low complexity" evidence="1">
    <location>
        <begin position="163"/>
        <end position="176"/>
    </location>
</feature>
<dbReference type="KEGG" id="lfc:LFE_0561"/>
<dbReference type="EMBL" id="AP012342">
    <property type="protein sequence ID" value="BAM06277.1"/>
    <property type="molecule type" value="Genomic_DNA"/>
</dbReference>
<keyword evidence="2" id="KW-0472">Membrane</keyword>
<reference evidence="4" key="2">
    <citation type="submission" date="2012-03" db="EMBL/GenBank/DDBJ databases">
        <title>The complete genome sequence of the pioneer microbe on fresh volcanic deposit, Leptospirillum ferrooxidans strain C2-3.</title>
        <authorList>
            <person name="Fujimura R."/>
            <person name="Sato Y."/>
            <person name="Nishizawa T."/>
            <person name="Nanba K."/>
            <person name="Oshima K."/>
            <person name="Hattori M."/>
            <person name="Kamijo T."/>
            <person name="Ohta H."/>
        </authorList>
    </citation>
    <scope>NUCLEOTIDE SEQUENCE [LARGE SCALE GENOMIC DNA]</scope>
    <source>
        <strain evidence="4">C2-3</strain>
    </source>
</reference>
<organism evidence="3 4">
    <name type="scientific">Leptospirillum ferrooxidans (strain C2-3)</name>
    <dbReference type="NCBI Taxonomy" id="1162668"/>
    <lineage>
        <taxon>Bacteria</taxon>
        <taxon>Pseudomonadati</taxon>
        <taxon>Nitrospirota</taxon>
        <taxon>Nitrospiria</taxon>
        <taxon>Nitrospirales</taxon>
        <taxon>Nitrospiraceae</taxon>
        <taxon>Leptospirillum</taxon>
    </lineage>
</organism>
<sequence>MEEKKEETIKEHKKANLFGAIMGVMGRVSKRFFLRTHPRPDTPWVRIRERKGSRTLVWGMGDGKLFGSVPLDPEVAFSVDPEGVKLRSVDGDPLLIGSPGNESANILLSRKIEKVLRNQGRRNMIVWVSIGTLIFLVVLEALGGTALGRLAQITPPGSGGGSLSSLSDLPVPSMSSGLTCHTH</sequence>
<name>I0ILX8_LEPFC</name>
<proteinExistence type="predicted"/>
<evidence type="ECO:0000313" key="4">
    <source>
        <dbReference type="Proteomes" id="UP000007382"/>
    </source>
</evidence>
<evidence type="ECO:0000256" key="1">
    <source>
        <dbReference type="SAM" id="MobiDB-lite"/>
    </source>
</evidence>
<accession>I0ILX8</accession>
<reference evidence="3 4" key="1">
    <citation type="journal article" date="2012" name="J. Bacteriol.">
        <title>Complete Genome Sequence of Leptospirillum ferrooxidans Strain C2-3, Isolated from a Fresh Volcanic Ash Deposit on the Island of Miyake, Japan.</title>
        <authorList>
            <person name="Fujimura R."/>
            <person name="Sato Y."/>
            <person name="Nishizawa T."/>
            <person name="Oshima K."/>
            <person name="Kim S.-W."/>
            <person name="Hattori M."/>
            <person name="Kamijo T."/>
            <person name="Ohta H."/>
        </authorList>
    </citation>
    <scope>NUCLEOTIDE SEQUENCE [LARGE SCALE GENOMIC DNA]</scope>
    <source>
        <strain evidence="3 4">C2-3</strain>
    </source>
</reference>
<feature type="region of interest" description="Disordered" evidence="1">
    <location>
        <begin position="161"/>
        <end position="183"/>
    </location>
</feature>
<dbReference type="AlphaFoldDB" id="I0ILX8"/>
<gene>
    <name evidence="3" type="ordered locus">LFE_0561</name>
</gene>
<dbReference type="HOGENOM" id="CLU_1480313_0_0_0"/>
<evidence type="ECO:0000313" key="3">
    <source>
        <dbReference type="EMBL" id="BAM06277.1"/>
    </source>
</evidence>
<feature type="transmembrane region" description="Helical" evidence="2">
    <location>
        <begin position="124"/>
        <end position="147"/>
    </location>
</feature>